<dbReference type="RefSeq" id="WP_136006332.1">
    <property type="nucleotide sequence ID" value="NZ_SRYR01000002.1"/>
</dbReference>
<evidence type="ECO:0000313" key="2">
    <source>
        <dbReference type="Proteomes" id="UP000306888"/>
    </source>
</evidence>
<keyword evidence="2" id="KW-1185">Reference proteome</keyword>
<dbReference type="InterPro" id="IPR036890">
    <property type="entry name" value="HATPase_C_sf"/>
</dbReference>
<dbReference type="Proteomes" id="UP000306888">
    <property type="component" value="Unassembled WGS sequence"/>
</dbReference>
<comment type="caution">
    <text evidence="1">The sequence shown here is derived from an EMBL/GenBank/DDBJ whole genome shotgun (WGS) entry which is preliminary data.</text>
</comment>
<dbReference type="SUPFAM" id="SSF55874">
    <property type="entry name" value="ATPase domain of HSP90 chaperone/DNA topoisomerase II/histidine kinase"/>
    <property type="match status" value="1"/>
</dbReference>
<dbReference type="Gene3D" id="3.30.565.10">
    <property type="entry name" value="Histidine kinase-like ATPase, C-terminal domain"/>
    <property type="match status" value="1"/>
</dbReference>
<sequence length="540" mass="62863">MCIFKPKVQEVAIFKEVALNIKNPNEIIREAISNSYDADSSNIWINVKRSNVVDYELIFKDDGKGMEINEIHSFFNLGDSKKIVQNIGEKGLGTKTYFKSKEIKIRTKAVNNKGYAVIMKNPWDKLINDEIPTYIVEEDESVDIGTEITITGYIVDNPEKYFNFYSIKDYILWFTAGGNFKNIFANNLTLQKLVKDINKTPKIHIVDQILNKQTQMAGVHQFSPPNESPKIDLTSKKYRCSVNYCRHFGPFNRETTINGNLVTVQLYGTVSGVNCRKKVCKLRQSETNKARFGLYLCKDFIPFERANFLLGDEQYYHYHLLANSQNFELTADRNSLSNEESITVKWIYSQIEDIFKNNIKPIAEKGYFKLRKEEEESYEAECRIDGMNKYIKKIDLVDNLYAYDLPIKKIPQCEYEVALLFTAILSNEKTKCLIKDVNEIISYSSRMTTDMICEDVNNEICLIEVEYKLSNVFKHKHPLDTYDYVVCWKIDIEKNIINEVNNIKAILVSEDRESYIVTENNKKIKVIELKKLINEKYREN</sequence>
<dbReference type="EMBL" id="SRYR01000002">
    <property type="protein sequence ID" value="TGY42817.1"/>
    <property type="molecule type" value="Genomic_DNA"/>
</dbReference>
<name>A0A4S2DKM8_9CLOT</name>
<dbReference type="OrthoDB" id="5480418at2"/>
<accession>A0A4S2DKM8</accession>
<protein>
    <submittedName>
        <fullName evidence="1">DNA mismatch repair enzyme (ATPase)</fullName>
    </submittedName>
</protein>
<proteinExistence type="predicted"/>
<gene>
    <name evidence="1" type="ORF">E5347_08390</name>
</gene>
<reference evidence="1 2" key="1">
    <citation type="submission" date="2019-04" db="EMBL/GenBank/DDBJ databases">
        <title>Microbes associate with the intestines of laboratory mice.</title>
        <authorList>
            <person name="Navarre W."/>
            <person name="Wong E."/>
            <person name="Huang K."/>
            <person name="Tropini C."/>
            <person name="Ng K."/>
            <person name="Yu B."/>
        </authorList>
    </citation>
    <scope>NUCLEOTIDE SEQUENCE [LARGE SCALE GENOMIC DNA]</scope>
    <source>
        <strain evidence="1 2">NM50_B9-20</strain>
    </source>
</reference>
<organism evidence="1 2">
    <name type="scientific">Clostridium sartagoforme</name>
    <dbReference type="NCBI Taxonomy" id="84031"/>
    <lineage>
        <taxon>Bacteria</taxon>
        <taxon>Bacillati</taxon>
        <taxon>Bacillota</taxon>
        <taxon>Clostridia</taxon>
        <taxon>Eubacteriales</taxon>
        <taxon>Clostridiaceae</taxon>
        <taxon>Clostridium</taxon>
    </lineage>
</organism>
<dbReference type="Pfam" id="PF13589">
    <property type="entry name" value="HATPase_c_3"/>
    <property type="match status" value="1"/>
</dbReference>
<dbReference type="AlphaFoldDB" id="A0A4S2DKM8"/>
<evidence type="ECO:0000313" key="1">
    <source>
        <dbReference type="EMBL" id="TGY42817.1"/>
    </source>
</evidence>